<protein>
    <submittedName>
        <fullName evidence="2">Lipase_3 domain-containing protein</fullName>
    </submittedName>
</protein>
<dbReference type="Pfam" id="PF01764">
    <property type="entry name" value="Lipase_3"/>
    <property type="match status" value="1"/>
</dbReference>
<dbReference type="Gene3D" id="3.40.50.1820">
    <property type="entry name" value="alpha/beta hydrolase"/>
    <property type="match status" value="1"/>
</dbReference>
<evidence type="ECO:0000313" key="3">
    <source>
        <dbReference type="Proteomes" id="UP001161497"/>
    </source>
</evidence>
<dbReference type="InterPro" id="IPR051218">
    <property type="entry name" value="Sec_MonoDiacylglyc_Lipase"/>
</dbReference>
<dbReference type="RefSeq" id="WP_009059312.1">
    <property type="nucleotide sequence ID" value="NZ_JAHXRZ010000007.1"/>
</dbReference>
<keyword evidence="3" id="KW-1185">Reference proteome</keyword>
<dbReference type="PANTHER" id="PTHR45856:SF24">
    <property type="entry name" value="FUNGAL LIPASE-LIKE DOMAIN-CONTAINING PROTEIN"/>
    <property type="match status" value="1"/>
</dbReference>
<dbReference type="InterPro" id="IPR002921">
    <property type="entry name" value="Fungal_lipase-type"/>
</dbReference>
<proteinExistence type="predicted"/>
<name>A0ABM9IF07_9BACT</name>
<gene>
    <name evidence="2" type="ORF">MFUM_1965</name>
</gene>
<reference evidence="2" key="1">
    <citation type="submission" date="2023-03" db="EMBL/GenBank/DDBJ databases">
        <authorList>
            <person name="Cremers G."/>
            <person name="Picone N."/>
        </authorList>
    </citation>
    <scope>NUCLEOTIDE SEQUENCE</scope>
    <source>
        <strain evidence="2">Sample_alias</strain>
    </source>
</reference>
<dbReference type="InterPro" id="IPR029058">
    <property type="entry name" value="AB_hydrolase_fold"/>
</dbReference>
<dbReference type="PANTHER" id="PTHR45856">
    <property type="entry name" value="ALPHA/BETA-HYDROLASES SUPERFAMILY PROTEIN"/>
    <property type="match status" value="1"/>
</dbReference>
<dbReference type="Proteomes" id="UP001161497">
    <property type="component" value="Chromosome"/>
</dbReference>
<feature type="domain" description="Fungal lipase-type" evidence="1">
    <location>
        <begin position="63"/>
        <end position="217"/>
    </location>
</feature>
<evidence type="ECO:0000313" key="2">
    <source>
        <dbReference type="EMBL" id="CAI9086286.1"/>
    </source>
</evidence>
<sequence>MAFKEGFDLVEALGLASLCAEIEEIPIPNNLSDWQLIFDSLEFSPFNERWKLWKKLSTDTYAIVIRGTILSFGSILEDLLSFLIKSDAQLNYKHQCIAYKFAPHPQASVHAGFAIGALLLLLHPEKGLVNQLKRNVPSGSPIYITGHSQGAAVATLIRSYLHYQPTNPSHNYKSYVFAQPKPGNDFYAYDFDHLFSNKGLAFRITNSLDWVPQLPFTFELLSDINNPTPSDLLNPLEKNSLKSMPHIDFFLSQLGIKELGNNYGRLISSLLTKIQTKALNLINTILKPLESLQPADIHLPVVQSFFFTPSATPIVLIGSPCSGIDCENPFYQHSISMYYKLMKNQLQT</sequence>
<organism evidence="2 3">
    <name type="scientific">Candidatus Methylacidiphilum fumarolicum</name>
    <dbReference type="NCBI Taxonomy" id="591154"/>
    <lineage>
        <taxon>Bacteria</taxon>
        <taxon>Pseudomonadati</taxon>
        <taxon>Verrucomicrobiota</taxon>
        <taxon>Methylacidiphilae</taxon>
        <taxon>Methylacidiphilales</taxon>
        <taxon>Methylacidiphilaceae</taxon>
        <taxon>Methylacidiphilum (ex Ratnadevi et al. 2023)</taxon>
    </lineage>
</organism>
<dbReference type="EMBL" id="OX458932">
    <property type="protein sequence ID" value="CAI9086286.1"/>
    <property type="molecule type" value="Genomic_DNA"/>
</dbReference>
<accession>A0ABM9IF07</accession>
<dbReference type="CDD" id="cd00519">
    <property type="entry name" value="Lipase_3"/>
    <property type="match status" value="1"/>
</dbReference>
<evidence type="ECO:0000259" key="1">
    <source>
        <dbReference type="Pfam" id="PF01764"/>
    </source>
</evidence>
<dbReference type="SUPFAM" id="SSF53474">
    <property type="entry name" value="alpha/beta-Hydrolases"/>
    <property type="match status" value="1"/>
</dbReference>